<keyword evidence="5 8" id="KW-0378">Hydrolase</keyword>
<dbReference type="Pfam" id="PF00383">
    <property type="entry name" value="dCMP_cyt_deam_1"/>
    <property type="match status" value="1"/>
</dbReference>
<dbReference type="AlphaFoldDB" id="A0A4Y8N2W1"/>
<dbReference type="InterPro" id="IPR028883">
    <property type="entry name" value="tRNA_aden_deaminase"/>
</dbReference>
<evidence type="ECO:0000256" key="2">
    <source>
        <dbReference type="ARBA" id="ARBA00011738"/>
    </source>
</evidence>
<dbReference type="PROSITE" id="PS00903">
    <property type="entry name" value="CYT_DCMP_DEAMINASES_1"/>
    <property type="match status" value="1"/>
</dbReference>
<evidence type="ECO:0000256" key="9">
    <source>
        <dbReference type="SAM" id="MobiDB-lite"/>
    </source>
</evidence>
<evidence type="ECO:0000256" key="6">
    <source>
        <dbReference type="ARBA" id="ARBA00022833"/>
    </source>
</evidence>
<dbReference type="EC" id="3.5.4.33" evidence="8"/>
<feature type="active site" description="Proton donor" evidence="8">
    <location>
        <position position="123"/>
    </location>
</feature>
<dbReference type="EMBL" id="SNVI01000001">
    <property type="protein sequence ID" value="TFE43913.1"/>
    <property type="molecule type" value="Genomic_DNA"/>
</dbReference>
<dbReference type="Gene3D" id="3.40.140.10">
    <property type="entry name" value="Cytidine Deaminase, domain 2"/>
    <property type="match status" value="1"/>
</dbReference>
<evidence type="ECO:0000256" key="5">
    <source>
        <dbReference type="ARBA" id="ARBA00022801"/>
    </source>
</evidence>
<dbReference type="HAMAP" id="MF_00972">
    <property type="entry name" value="tRNA_aden_deaminase"/>
    <property type="match status" value="1"/>
</dbReference>
<dbReference type="PROSITE" id="PS51747">
    <property type="entry name" value="CYT_DCMP_DEAMINASES_2"/>
    <property type="match status" value="1"/>
</dbReference>
<evidence type="ECO:0000256" key="8">
    <source>
        <dbReference type="HAMAP-Rule" id="MF_00972"/>
    </source>
</evidence>
<comment type="similarity">
    <text evidence="1">Belongs to the cytidine and deoxycytidylate deaminase family. ADAT2 subfamily.</text>
</comment>
<feature type="region of interest" description="Disordered" evidence="9">
    <location>
        <begin position="1"/>
        <end position="24"/>
    </location>
</feature>
<dbReference type="PANTHER" id="PTHR11079:SF202">
    <property type="entry name" value="TRNA-SPECIFIC ADENOSINE DEAMINASE"/>
    <property type="match status" value="1"/>
</dbReference>
<dbReference type="NCBIfam" id="NF008113">
    <property type="entry name" value="PRK10860.1"/>
    <property type="match status" value="1"/>
</dbReference>
<feature type="binding site" evidence="8">
    <location>
        <position position="121"/>
    </location>
    <ligand>
        <name>Zn(2+)</name>
        <dbReference type="ChEBI" id="CHEBI:29105"/>
        <note>catalytic</note>
    </ligand>
</feature>
<name>A0A4Y8N2W1_9BURK</name>
<accession>A0A4Y8N2W1</accession>
<dbReference type="GO" id="GO:0002100">
    <property type="term" value="P:tRNA wobble adenosine to inosine editing"/>
    <property type="evidence" value="ECO:0007669"/>
    <property type="project" value="UniProtKB-UniRule"/>
</dbReference>
<comment type="catalytic activity">
    <reaction evidence="7 8">
        <text>adenosine(34) in tRNA + H2O + H(+) = inosine(34) in tRNA + NH4(+)</text>
        <dbReference type="Rhea" id="RHEA:43168"/>
        <dbReference type="Rhea" id="RHEA-COMP:10373"/>
        <dbReference type="Rhea" id="RHEA-COMP:10374"/>
        <dbReference type="ChEBI" id="CHEBI:15377"/>
        <dbReference type="ChEBI" id="CHEBI:15378"/>
        <dbReference type="ChEBI" id="CHEBI:28938"/>
        <dbReference type="ChEBI" id="CHEBI:74411"/>
        <dbReference type="ChEBI" id="CHEBI:82852"/>
        <dbReference type="EC" id="3.5.4.33"/>
    </reaction>
</comment>
<evidence type="ECO:0000256" key="3">
    <source>
        <dbReference type="ARBA" id="ARBA00022694"/>
    </source>
</evidence>
<feature type="domain" description="CMP/dCMP-type deaminase" evidence="10">
    <location>
        <begin position="70"/>
        <end position="181"/>
    </location>
</feature>
<protein>
    <recommendedName>
        <fullName evidence="8">tRNA-specific adenosine deaminase</fullName>
        <ecNumber evidence="8">3.5.4.33</ecNumber>
    </recommendedName>
</protein>
<evidence type="ECO:0000313" key="11">
    <source>
        <dbReference type="EMBL" id="TFE43913.1"/>
    </source>
</evidence>
<comment type="caution">
    <text evidence="11">The sequence shown here is derived from an EMBL/GenBank/DDBJ whole genome shotgun (WGS) entry which is preliminary data.</text>
</comment>
<evidence type="ECO:0000313" key="12">
    <source>
        <dbReference type="Proteomes" id="UP000297385"/>
    </source>
</evidence>
<keyword evidence="6 8" id="KW-0862">Zinc</keyword>
<keyword evidence="4 8" id="KW-0479">Metal-binding</keyword>
<feature type="binding site" evidence="8">
    <location>
        <position position="154"/>
    </location>
    <ligand>
        <name>Zn(2+)</name>
        <dbReference type="ChEBI" id="CHEBI:29105"/>
        <note>catalytic</note>
    </ligand>
</feature>
<comment type="cofactor">
    <cofactor evidence="8">
        <name>Zn(2+)</name>
        <dbReference type="ChEBI" id="CHEBI:29105"/>
    </cofactor>
    <text evidence="8">Binds 1 zinc ion per subunit.</text>
</comment>
<dbReference type="FunFam" id="3.40.140.10:FF:000005">
    <property type="entry name" value="tRNA-specific adenosine deaminase"/>
    <property type="match status" value="1"/>
</dbReference>
<dbReference type="GO" id="GO:0052717">
    <property type="term" value="F:tRNA-specific adenosine-34 deaminase activity"/>
    <property type="evidence" value="ECO:0007669"/>
    <property type="project" value="UniProtKB-UniRule"/>
</dbReference>
<dbReference type="InterPro" id="IPR016193">
    <property type="entry name" value="Cytidine_deaminase-like"/>
</dbReference>
<dbReference type="CDD" id="cd01285">
    <property type="entry name" value="nucleoside_deaminase"/>
    <property type="match status" value="1"/>
</dbReference>
<keyword evidence="3 8" id="KW-0819">tRNA processing</keyword>
<evidence type="ECO:0000256" key="4">
    <source>
        <dbReference type="ARBA" id="ARBA00022723"/>
    </source>
</evidence>
<comment type="function">
    <text evidence="8">Catalyzes the deamination of adenosine to inosine at the wobble position 34 of tRNA(Arg2).</text>
</comment>
<proteinExistence type="inferred from homology"/>
<comment type="subunit">
    <text evidence="2 8">Homodimer.</text>
</comment>
<dbReference type="PANTHER" id="PTHR11079">
    <property type="entry name" value="CYTOSINE DEAMINASE FAMILY MEMBER"/>
    <property type="match status" value="1"/>
</dbReference>
<dbReference type="InterPro" id="IPR016192">
    <property type="entry name" value="APOBEC/CMP_deaminase_Zn-bd"/>
</dbReference>
<sequence>MSEPLAHSTVPDSDSGESHAALNALGSQRSVSSVADELAATDLSAAAASAGSDLALGKPPASCTVPEVSERDRRFMALAQAAAEEARAAGEVPVGAVLVRGEEVIATGFNHPIGGHDPSAHAEMAALRAAAQAVENYRLPGCELYVTLEPCLMCAGAIMHARIARVVFGARDPKTGACGSVVDAFANPQLNHHTTVIGGVLENECGAALKSFFAERRRASREARAAARADAAGVPGSIEPGPAGSL</sequence>
<gene>
    <name evidence="8 11" type="primary">tadA</name>
    <name evidence="11" type="ORF">E2553_02015</name>
</gene>
<dbReference type="SUPFAM" id="SSF53927">
    <property type="entry name" value="Cytidine deaminase-like"/>
    <property type="match status" value="1"/>
</dbReference>
<reference evidence="11 12" key="1">
    <citation type="submission" date="2019-03" db="EMBL/GenBank/DDBJ databases">
        <title>Complete Genome Sequence of Paraburkholderia dipogonis ICMP 19430T, a Nitrogen-fixing Symbiont of the South African Invasive Legume Dipogon lignosus in New Zealand.</title>
        <authorList>
            <person name="De Meyer S.E."/>
        </authorList>
    </citation>
    <scope>NUCLEOTIDE SEQUENCE [LARGE SCALE GENOMIC DNA]</scope>
    <source>
        <strain evidence="11 12">ICMP 19430</strain>
    </source>
</reference>
<evidence type="ECO:0000256" key="1">
    <source>
        <dbReference type="ARBA" id="ARBA00010669"/>
    </source>
</evidence>
<evidence type="ECO:0000259" key="10">
    <source>
        <dbReference type="PROSITE" id="PS51747"/>
    </source>
</evidence>
<organism evidence="11 12">
    <name type="scientific">Paraburkholderia dipogonis</name>
    <dbReference type="NCBI Taxonomy" id="1211383"/>
    <lineage>
        <taxon>Bacteria</taxon>
        <taxon>Pseudomonadati</taxon>
        <taxon>Pseudomonadota</taxon>
        <taxon>Betaproteobacteria</taxon>
        <taxon>Burkholderiales</taxon>
        <taxon>Burkholderiaceae</taxon>
        <taxon>Paraburkholderia</taxon>
    </lineage>
</organism>
<dbReference type="GO" id="GO:0008270">
    <property type="term" value="F:zinc ion binding"/>
    <property type="evidence" value="ECO:0007669"/>
    <property type="project" value="UniProtKB-UniRule"/>
</dbReference>
<dbReference type="Proteomes" id="UP000297385">
    <property type="component" value="Unassembled WGS sequence"/>
</dbReference>
<evidence type="ECO:0000256" key="7">
    <source>
        <dbReference type="ARBA" id="ARBA00048045"/>
    </source>
</evidence>
<dbReference type="InterPro" id="IPR002125">
    <property type="entry name" value="CMP_dCMP_dom"/>
</dbReference>
<feature type="binding site" evidence="8">
    <location>
        <position position="151"/>
    </location>
    <ligand>
        <name>Zn(2+)</name>
        <dbReference type="ChEBI" id="CHEBI:29105"/>
        <note>catalytic</note>
    </ligand>
</feature>